<dbReference type="InterPro" id="IPR025966">
    <property type="entry name" value="OppC_N"/>
</dbReference>
<dbReference type="RefSeq" id="WP_012037149.1">
    <property type="nucleotide sequence ID" value="NC_009464.1"/>
</dbReference>
<keyword evidence="5 7" id="KW-1133">Transmembrane helix</keyword>
<dbReference type="PANTHER" id="PTHR43386:SF1">
    <property type="entry name" value="D,D-DIPEPTIDE TRANSPORT SYSTEM PERMEASE PROTEIN DDPC-RELATED"/>
    <property type="match status" value="1"/>
</dbReference>
<reference evidence="9 10" key="1">
    <citation type="journal article" date="2006" name="Science">
        <title>Genome of rice cluster I archaea -- the key methane producers in the rice rhizosphere.</title>
        <authorList>
            <person name="Erkel C."/>
            <person name="Kube M."/>
            <person name="Reinhardt R."/>
            <person name="Liesack W."/>
        </authorList>
    </citation>
    <scope>NUCLEOTIDE SEQUENCE [LARGE SCALE GENOMIC DNA]</scope>
    <source>
        <strain evidence="10">DSM 22066 / NBRC 105507 / MRE50</strain>
    </source>
</reference>
<dbReference type="PANTHER" id="PTHR43386">
    <property type="entry name" value="OLIGOPEPTIDE TRANSPORT SYSTEM PERMEASE PROTEIN APPC"/>
    <property type="match status" value="1"/>
</dbReference>
<keyword evidence="4 7" id="KW-0812">Transmembrane</keyword>
<feature type="transmembrane region" description="Helical" evidence="7">
    <location>
        <begin position="235"/>
        <end position="255"/>
    </location>
</feature>
<dbReference type="InterPro" id="IPR035906">
    <property type="entry name" value="MetI-like_sf"/>
</dbReference>
<dbReference type="GO" id="GO:0055085">
    <property type="term" value="P:transmembrane transport"/>
    <property type="evidence" value="ECO:0007669"/>
    <property type="project" value="InterPro"/>
</dbReference>
<dbReference type="PATRIC" id="fig|351160.9.peg.2906"/>
<dbReference type="STRING" id="351160.LRC379"/>
<organism evidence="9 10">
    <name type="scientific">Methanocella arvoryzae (strain DSM 22066 / NBRC 105507 / MRE50)</name>
    <dbReference type="NCBI Taxonomy" id="351160"/>
    <lineage>
        <taxon>Archaea</taxon>
        <taxon>Methanobacteriati</taxon>
        <taxon>Methanobacteriota</taxon>
        <taxon>Stenosarchaea group</taxon>
        <taxon>Methanomicrobia</taxon>
        <taxon>Methanocellales</taxon>
        <taxon>Methanocellaceae</taxon>
        <taxon>Methanocella</taxon>
    </lineage>
</organism>
<keyword evidence="6 7" id="KW-0472">Membrane</keyword>
<evidence type="ECO:0000313" key="10">
    <source>
        <dbReference type="Proteomes" id="UP000000663"/>
    </source>
</evidence>
<accession>Q0W8F1</accession>
<comment type="subcellular location">
    <subcellularLocation>
        <location evidence="1 7">Cell membrane</location>
        <topology evidence="1 7">Multi-pass membrane protein</topology>
    </subcellularLocation>
</comment>
<dbReference type="AlphaFoldDB" id="Q0W8F1"/>
<keyword evidence="3" id="KW-1003">Cell membrane</keyword>
<dbReference type="EMBL" id="AM114193">
    <property type="protein sequence ID" value="CAJ35342.1"/>
    <property type="molecule type" value="Genomic_DNA"/>
</dbReference>
<gene>
    <name evidence="9" type="ORF">LRC379</name>
</gene>
<evidence type="ECO:0000256" key="7">
    <source>
        <dbReference type="RuleBase" id="RU363032"/>
    </source>
</evidence>
<sequence>MAVETQDVITGQKKKGSIIKNWSEKNESRIKEIKHSIRLFTKSPLAMLGLVIIVMFLLVAIFAPYIAPYGAEERNWKELKQPPSEKHIFGTDDTGGDIFSRIIYGSRTSLYIGFSVVSVAIILGTLVGAISGYYGGKIDELMMRVTDIFLAFPSLVLAMVICASLGRSIENVMLAMTIVWWPAYARLVRGQALSIRERKYIEAARAIGASDFRIITKHLAPNSFSPIIVQATMDLGNVILVAAGLSFIGFGAKPGQAEWGRMISEGAAYMLNQPWMATFPGLAILIVCLGFNLFGDGLRDILDPRQRR</sequence>
<dbReference type="SUPFAM" id="SSF161098">
    <property type="entry name" value="MetI-like"/>
    <property type="match status" value="1"/>
</dbReference>
<dbReference type="Proteomes" id="UP000000663">
    <property type="component" value="Chromosome"/>
</dbReference>
<dbReference type="GeneID" id="5144402"/>
<evidence type="ECO:0000259" key="8">
    <source>
        <dbReference type="PROSITE" id="PS50928"/>
    </source>
</evidence>
<feature type="transmembrane region" description="Helical" evidence="7">
    <location>
        <begin position="148"/>
        <end position="166"/>
    </location>
</feature>
<evidence type="ECO:0000256" key="6">
    <source>
        <dbReference type="ARBA" id="ARBA00023136"/>
    </source>
</evidence>
<dbReference type="InterPro" id="IPR050366">
    <property type="entry name" value="BP-dependent_transpt_permease"/>
</dbReference>
<dbReference type="OrthoDB" id="312811at2157"/>
<keyword evidence="10" id="KW-1185">Reference proteome</keyword>
<feature type="transmembrane region" description="Helical" evidence="7">
    <location>
        <begin position="45"/>
        <end position="67"/>
    </location>
</feature>
<dbReference type="Pfam" id="PF00528">
    <property type="entry name" value="BPD_transp_1"/>
    <property type="match status" value="1"/>
</dbReference>
<dbReference type="InterPro" id="IPR000515">
    <property type="entry name" value="MetI-like"/>
</dbReference>
<dbReference type="Gene3D" id="1.10.3720.10">
    <property type="entry name" value="MetI-like"/>
    <property type="match status" value="1"/>
</dbReference>
<feature type="transmembrane region" description="Helical" evidence="7">
    <location>
        <begin position="110"/>
        <end position="136"/>
    </location>
</feature>
<comment type="similarity">
    <text evidence="7">Belongs to the binding-protein-dependent transport system permease family.</text>
</comment>
<dbReference type="GO" id="GO:0005886">
    <property type="term" value="C:plasma membrane"/>
    <property type="evidence" value="ECO:0007669"/>
    <property type="project" value="UniProtKB-SubCell"/>
</dbReference>
<dbReference type="Pfam" id="PF12911">
    <property type="entry name" value="OppC_N"/>
    <property type="match status" value="1"/>
</dbReference>
<feature type="transmembrane region" description="Helical" evidence="7">
    <location>
        <begin position="275"/>
        <end position="298"/>
    </location>
</feature>
<dbReference type="CDD" id="cd06261">
    <property type="entry name" value="TM_PBP2"/>
    <property type="match status" value="1"/>
</dbReference>
<evidence type="ECO:0000256" key="3">
    <source>
        <dbReference type="ARBA" id="ARBA00022475"/>
    </source>
</evidence>
<evidence type="ECO:0000256" key="2">
    <source>
        <dbReference type="ARBA" id="ARBA00022448"/>
    </source>
</evidence>
<dbReference type="eggNOG" id="arCOG00748">
    <property type="taxonomic scope" value="Archaea"/>
</dbReference>
<evidence type="ECO:0000313" key="9">
    <source>
        <dbReference type="EMBL" id="CAJ35342.1"/>
    </source>
</evidence>
<proteinExistence type="inferred from homology"/>
<protein>
    <submittedName>
        <fullName evidence="9">ABC-type peptide transport system,permease component 2</fullName>
    </submittedName>
</protein>
<feature type="domain" description="ABC transmembrane type-1" evidence="8">
    <location>
        <begin position="106"/>
        <end position="295"/>
    </location>
</feature>
<dbReference type="PROSITE" id="PS50928">
    <property type="entry name" value="ABC_TM1"/>
    <property type="match status" value="1"/>
</dbReference>
<evidence type="ECO:0000256" key="4">
    <source>
        <dbReference type="ARBA" id="ARBA00022692"/>
    </source>
</evidence>
<evidence type="ECO:0000256" key="1">
    <source>
        <dbReference type="ARBA" id="ARBA00004651"/>
    </source>
</evidence>
<evidence type="ECO:0000256" key="5">
    <source>
        <dbReference type="ARBA" id="ARBA00022989"/>
    </source>
</evidence>
<keyword evidence="2 7" id="KW-0813">Transport</keyword>
<name>Q0W8F1_METAR</name>
<dbReference type="KEGG" id="rci:LRC379"/>